<evidence type="ECO:0000259" key="2">
    <source>
        <dbReference type="PROSITE" id="PS50975"/>
    </source>
</evidence>
<reference evidence="3" key="5">
    <citation type="submission" date="2020-09" db="EMBL/GenBank/DDBJ databases">
        <authorList>
            <person name="Sun Q."/>
            <person name="Ohkuma M."/>
        </authorList>
    </citation>
    <scope>NUCLEOTIDE SEQUENCE</scope>
    <source>
        <strain evidence="3">JCM 4434</strain>
    </source>
</reference>
<evidence type="ECO:0000313" key="3">
    <source>
        <dbReference type="EMBL" id="GGU64877.1"/>
    </source>
</evidence>
<dbReference type="InterPro" id="IPR041356">
    <property type="entry name" value="PGM1_C"/>
</dbReference>
<dbReference type="Gene3D" id="3.30.470.20">
    <property type="entry name" value="ATP-grasp fold, B domain"/>
    <property type="match status" value="1"/>
</dbReference>
<reference evidence="3" key="1">
    <citation type="journal article" date="2014" name="Int. J. Syst. Evol. Microbiol.">
        <title>Complete genome sequence of Corynebacterium casei LMG S-19264T (=DSM 44701T), isolated from a smear-ripened cheese.</title>
        <authorList>
            <consortium name="US DOE Joint Genome Institute (JGI-PGF)"/>
            <person name="Walter F."/>
            <person name="Albersmeier A."/>
            <person name="Kalinowski J."/>
            <person name="Ruckert C."/>
        </authorList>
    </citation>
    <scope>NUCLEOTIDE SEQUENCE</scope>
    <source>
        <strain evidence="3">JCM 4434</strain>
    </source>
</reference>
<dbReference type="EMBL" id="JPRF03000060">
    <property type="protein sequence ID" value="OEV33708.1"/>
    <property type="molecule type" value="Genomic_DNA"/>
</dbReference>
<name>A0A1E7MZ47_KITAU</name>
<keyword evidence="1" id="KW-0067">ATP-binding</keyword>
<dbReference type="EMBL" id="BMUB01000003">
    <property type="protein sequence ID" value="GGU64877.1"/>
    <property type="molecule type" value="Genomic_DNA"/>
</dbReference>
<dbReference type="GO" id="GO:0005524">
    <property type="term" value="F:ATP binding"/>
    <property type="evidence" value="ECO:0007669"/>
    <property type="project" value="UniProtKB-UniRule"/>
</dbReference>
<dbReference type="InterPro" id="IPR011761">
    <property type="entry name" value="ATP-grasp"/>
</dbReference>
<keyword evidence="1" id="KW-0547">Nucleotide-binding</keyword>
<reference evidence="5" key="3">
    <citation type="submission" date="2016-08" db="EMBL/GenBank/DDBJ databases">
        <title>Sequencing, assembly and comparative genomics of S. aureofaciens ATCC 10762.</title>
        <authorList>
            <person name="Gradnigo J.S."/>
            <person name="Johnson N."/>
            <person name="Somerville G.A."/>
        </authorList>
    </citation>
    <scope>NUCLEOTIDE SEQUENCE [LARGE SCALE GENOMIC DNA]</scope>
    <source>
        <strain evidence="5">ATCC 10762 / DSM 40127 / CCM 3239 / JCM 4008 / LMG 5968 / NBRC 12843 / NCIMB 8234 / A-377</strain>
    </source>
</reference>
<protein>
    <recommendedName>
        <fullName evidence="2">ATP-grasp domain-containing protein</fullName>
    </recommendedName>
</protein>
<dbReference type="AlphaFoldDB" id="A0A1E7MZ47"/>
<evidence type="ECO:0000313" key="5">
    <source>
        <dbReference type="Proteomes" id="UP000037395"/>
    </source>
</evidence>
<dbReference type="OrthoDB" id="581833at2"/>
<proteinExistence type="predicted"/>
<evidence type="ECO:0000256" key="1">
    <source>
        <dbReference type="PROSITE-ProRule" id="PRU00409"/>
    </source>
</evidence>
<organism evidence="4 5">
    <name type="scientific">Kitasatospora aureofaciens</name>
    <name type="common">Streptomyces aureofaciens</name>
    <dbReference type="NCBI Taxonomy" id="1894"/>
    <lineage>
        <taxon>Bacteria</taxon>
        <taxon>Bacillati</taxon>
        <taxon>Actinomycetota</taxon>
        <taxon>Actinomycetes</taxon>
        <taxon>Kitasatosporales</taxon>
        <taxon>Streptomycetaceae</taxon>
        <taxon>Kitasatospora</taxon>
    </lineage>
</organism>
<keyword evidence="5" id="KW-1185">Reference proteome</keyword>
<dbReference type="Proteomes" id="UP000037395">
    <property type="component" value="Unassembled WGS sequence"/>
</dbReference>
<feature type="domain" description="ATP-grasp" evidence="2">
    <location>
        <begin position="155"/>
        <end position="372"/>
    </location>
</feature>
<dbReference type="Proteomes" id="UP000610124">
    <property type="component" value="Unassembled WGS sequence"/>
</dbReference>
<dbReference type="PROSITE" id="PS50975">
    <property type="entry name" value="ATP_GRASP"/>
    <property type="match status" value="1"/>
</dbReference>
<accession>A0A1E7MZ47</accession>
<dbReference type="InterPro" id="IPR040754">
    <property type="entry name" value="PreAtp-grasp"/>
</dbReference>
<dbReference type="GO" id="GO:0046872">
    <property type="term" value="F:metal ion binding"/>
    <property type="evidence" value="ECO:0007669"/>
    <property type="project" value="InterPro"/>
</dbReference>
<dbReference type="Pfam" id="PF18604">
    <property type="entry name" value="PreAtp-grasp"/>
    <property type="match status" value="1"/>
</dbReference>
<dbReference type="RefSeq" id="WP_030597621.1">
    <property type="nucleotide sequence ID" value="NZ_BMUB01000003.1"/>
</dbReference>
<dbReference type="GeneID" id="97484612"/>
<reference evidence="4 5" key="2">
    <citation type="submission" date="2014-07" db="EMBL/GenBank/DDBJ databases">
        <authorList>
            <person name="Zhang J.E."/>
            <person name="Yang H."/>
            <person name="Guo J."/>
            <person name="Deng Z."/>
            <person name="Luo H."/>
            <person name="Luo M."/>
            <person name="Zhao B."/>
        </authorList>
    </citation>
    <scope>NUCLEOTIDE SEQUENCE [LARGE SCALE GENOMIC DNA]</scope>
    <source>
        <strain evidence="4">ATCC 10762</strain>
        <strain evidence="5">ATCC 10762 / DSM 40127 / CCM 3239 / JCM 4008 / LMG 5968 / NBRC 12843 / NCIMB 8234 / A-377</strain>
    </source>
</reference>
<sequence length="444" mass="48313">MPKLIVSNQRTDEMIGDLGSLTPEYRRYVAGQAQRMVWLAEAGDVLVLPVQLDEQFLSYVAALKGIDRGSWAVVVPPVGSLGEDVLSRDRLEDPEFVTRLKAAVRDHEVRTILPFHFDRVSVRLARTLGLDRHTPGFPFAAQSGTALLNSKAAFRALAVGHGIPVPFGTVTDDRQEAEEFLWEAIGAGQPVIVKQDFHVGGIGNEIISPVPGIRPIGATGTELITDRAALAAHLDRRWAHYAGPHRGRVVLEHYTPESPAIYSELLVTDEGVRLVGHGEMRMKPVINGLIVPAPSVRLPAFAGFLDDSRQLSETLHRMGYRGSLSVDAIVTPDDTILVNEINGRVVGSAHIHRIGEELVGGDYTRERVLIEKRRVAFPDFRTTLDKLTATSLAFDPARRTGVVVTVHDNGRTGGFGGCCLIAEDDAAARVLEEEVDALFGTAGE</sequence>
<dbReference type="SUPFAM" id="SSF56059">
    <property type="entry name" value="Glutathione synthetase ATP-binding domain-like"/>
    <property type="match status" value="1"/>
</dbReference>
<dbReference type="KEGG" id="kau:B6264_12405"/>
<evidence type="ECO:0000313" key="4">
    <source>
        <dbReference type="EMBL" id="OEV33708.1"/>
    </source>
</evidence>
<dbReference type="Pfam" id="PF18105">
    <property type="entry name" value="PGM1_C"/>
    <property type="match status" value="1"/>
</dbReference>
<reference evidence="4" key="4">
    <citation type="submission" date="2016-08" db="EMBL/GenBank/DDBJ databases">
        <title>Sequencing, Assembly and Comparative Genomics of S. aureofaciens ATCC 10762.</title>
        <authorList>
            <person name="Gradnigo J.S."/>
            <person name="Johnson N."/>
            <person name="Somerville G.A."/>
        </authorList>
    </citation>
    <scope>NUCLEOTIDE SEQUENCE [LARGE SCALE GENOMIC DNA]</scope>
    <source>
        <strain evidence="4">ATCC 10762</strain>
    </source>
</reference>
<accession>A0A8H9HH70</accession>
<comment type="caution">
    <text evidence="4">The sequence shown here is derived from an EMBL/GenBank/DDBJ whole genome shotgun (WGS) entry which is preliminary data.</text>
</comment>
<gene>
    <name evidence="3" type="ORF">GCM10010502_14590</name>
    <name evidence="4" type="ORF">HS99_0038150</name>
</gene>